<evidence type="ECO:0000313" key="2">
    <source>
        <dbReference type="Proteomes" id="UP000004968"/>
    </source>
</evidence>
<protein>
    <recommendedName>
        <fullName evidence="3">N-acetyltransferase domain-containing protein</fullName>
    </recommendedName>
</protein>
<dbReference type="Gene3D" id="3.40.630.30">
    <property type="match status" value="1"/>
</dbReference>
<dbReference type="Proteomes" id="UP000004968">
    <property type="component" value="Unassembled WGS sequence"/>
</dbReference>
<gene>
    <name evidence="1" type="ORF">CLOSTHATH_01544</name>
</gene>
<evidence type="ECO:0000313" key="1">
    <source>
        <dbReference type="EMBL" id="EFD00241.1"/>
    </source>
</evidence>
<dbReference type="AlphaFoldDB" id="D3AD66"/>
<dbReference type="SUPFAM" id="SSF55729">
    <property type="entry name" value="Acyl-CoA N-acyltransferases (Nat)"/>
    <property type="match status" value="1"/>
</dbReference>
<name>D3AD66_9FIRM</name>
<dbReference type="InterPro" id="IPR016181">
    <property type="entry name" value="Acyl_CoA_acyltransferase"/>
</dbReference>
<dbReference type="EMBL" id="ACIO01000110">
    <property type="protein sequence ID" value="EFD00241.1"/>
    <property type="molecule type" value="Genomic_DNA"/>
</dbReference>
<comment type="caution">
    <text evidence="1">The sequence shown here is derived from an EMBL/GenBank/DDBJ whole genome shotgun (WGS) entry which is preliminary data.</text>
</comment>
<accession>D3AD66</accession>
<reference evidence="1 2" key="1">
    <citation type="submission" date="2010-01" db="EMBL/GenBank/DDBJ databases">
        <authorList>
            <person name="Weinstock G."/>
            <person name="Sodergren E."/>
            <person name="Clifton S."/>
            <person name="Fulton L."/>
            <person name="Fulton B."/>
            <person name="Courtney L."/>
            <person name="Fronick C."/>
            <person name="Harrison M."/>
            <person name="Strong C."/>
            <person name="Farmer C."/>
            <person name="Delahaunty K."/>
            <person name="Markovic C."/>
            <person name="Hall O."/>
            <person name="Minx P."/>
            <person name="Tomlinson C."/>
            <person name="Mitreva M."/>
            <person name="Nelson J."/>
            <person name="Hou S."/>
            <person name="Wollam A."/>
            <person name="Pepin K.H."/>
            <person name="Johnson M."/>
            <person name="Bhonagiri V."/>
            <person name="Nash W.E."/>
            <person name="Warren W."/>
            <person name="Chinwalla A."/>
            <person name="Mardis E.R."/>
            <person name="Wilson R.K."/>
        </authorList>
    </citation>
    <scope>NUCLEOTIDE SEQUENCE [LARGE SCALE GENOMIC DNA]</scope>
    <source>
        <strain evidence="1 2">DSM 13479</strain>
    </source>
</reference>
<evidence type="ECO:0008006" key="3">
    <source>
        <dbReference type="Google" id="ProtNLM"/>
    </source>
</evidence>
<proteinExistence type="predicted"/>
<organism evidence="1 2">
    <name type="scientific">Hungatella hathewayi DSM 13479</name>
    <dbReference type="NCBI Taxonomy" id="566550"/>
    <lineage>
        <taxon>Bacteria</taxon>
        <taxon>Bacillati</taxon>
        <taxon>Bacillota</taxon>
        <taxon>Clostridia</taxon>
        <taxon>Lachnospirales</taxon>
        <taxon>Lachnospiraceae</taxon>
        <taxon>Hungatella</taxon>
    </lineage>
</organism>
<dbReference type="HOGENOM" id="CLU_3271225_0_0_9"/>
<sequence>MISLETHNEKNVAFYRQFGFKVFGVMEKHFDLKQYGMIREV</sequence>